<evidence type="ECO:0000256" key="2">
    <source>
        <dbReference type="ARBA" id="ARBA00007441"/>
    </source>
</evidence>
<sequence>MSNATPPESPLRVAERVRNIRISATKLMPMLAAKVGGCVSLGQGVPSFRTPDHIVEAVCRALRDDPTAGRYSLQPGMPALREAIAADILARKGARFDPETEIGVTVGAMEALVMIMLTVVERGDEVIIPSPGYASHAEQVLMAEGVPVHVPLRAADWGLDVDAVRAAVTPRTRAIIVCSPGNPTGGVYDDADVRALCDLALERDLVLIVDDTYDYMVYGEAPGTPRFSPVSQPELRRHVITVNSFSKKYALTGWRVGYVAADAAWMAELLKVHDATAVCAPTVSQHAALAALTGPQDCVDAMRTALTVRRDLTCRRLDALAPHFTYVPPRGAFYAMARYTFTDADSMTVARRMLEEARVITVPGGSFGPTGERHLRLSFGMDEAELTEAFDRIQHWVAAL</sequence>
<dbReference type="Gene3D" id="3.40.640.10">
    <property type="entry name" value="Type I PLP-dependent aspartate aminotransferase-like (Major domain)"/>
    <property type="match status" value="1"/>
</dbReference>
<dbReference type="PROSITE" id="PS00105">
    <property type="entry name" value="AA_TRANSFER_CLASS_1"/>
    <property type="match status" value="1"/>
</dbReference>
<comment type="similarity">
    <text evidence="2 6">Belongs to the class-I pyridoxal-phosphate-dependent aminotransferase family.</text>
</comment>
<dbReference type="CDD" id="cd00609">
    <property type="entry name" value="AAT_like"/>
    <property type="match status" value="1"/>
</dbReference>
<evidence type="ECO:0000256" key="4">
    <source>
        <dbReference type="ARBA" id="ARBA00022679"/>
    </source>
</evidence>
<evidence type="ECO:0000259" key="7">
    <source>
        <dbReference type="Pfam" id="PF00155"/>
    </source>
</evidence>
<dbReference type="SUPFAM" id="SSF53383">
    <property type="entry name" value="PLP-dependent transferases"/>
    <property type="match status" value="1"/>
</dbReference>
<dbReference type="EMBL" id="CP133659">
    <property type="protein sequence ID" value="WMW67194.1"/>
    <property type="molecule type" value="Genomic_DNA"/>
</dbReference>
<proteinExistence type="inferred from homology"/>
<dbReference type="InterPro" id="IPR004838">
    <property type="entry name" value="NHTrfase_class1_PyrdxlP-BS"/>
</dbReference>
<keyword evidence="9" id="KW-1185">Reference proteome</keyword>
<evidence type="ECO:0000313" key="8">
    <source>
        <dbReference type="EMBL" id="WMW67194.1"/>
    </source>
</evidence>
<accession>A0ABY9R614</accession>
<organism evidence="8 9">
    <name type="scientific">Nitratidesulfovibrio liaohensis</name>
    <dbReference type="NCBI Taxonomy" id="2604158"/>
    <lineage>
        <taxon>Bacteria</taxon>
        <taxon>Pseudomonadati</taxon>
        <taxon>Thermodesulfobacteriota</taxon>
        <taxon>Desulfovibrionia</taxon>
        <taxon>Desulfovibrionales</taxon>
        <taxon>Desulfovibrionaceae</taxon>
        <taxon>Nitratidesulfovibrio</taxon>
    </lineage>
</organism>
<name>A0ABY9R614_9BACT</name>
<comment type="cofactor">
    <cofactor evidence="1 6">
        <name>pyridoxal 5'-phosphate</name>
        <dbReference type="ChEBI" id="CHEBI:597326"/>
    </cofactor>
</comment>
<evidence type="ECO:0000256" key="6">
    <source>
        <dbReference type="RuleBase" id="RU000481"/>
    </source>
</evidence>
<dbReference type="InterPro" id="IPR015424">
    <property type="entry name" value="PyrdxlP-dep_Trfase"/>
</dbReference>
<dbReference type="Pfam" id="PF00155">
    <property type="entry name" value="Aminotran_1_2"/>
    <property type="match status" value="1"/>
</dbReference>
<evidence type="ECO:0000256" key="1">
    <source>
        <dbReference type="ARBA" id="ARBA00001933"/>
    </source>
</evidence>
<evidence type="ECO:0000256" key="5">
    <source>
        <dbReference type="ARBA" id="ARBA00022898"/>
    </source>
</evidence>
<gene>
    <name evidence="8" type="ORF">KPS_001856</name>
</gene>
<dbReference type="GO" id="GO:0008483">
    <property type="term" value="F:transaminase activity"/>
    <property type="evidence" value="ECO:0007669"/>
    <property type="project" value="UniProtKB-KW"/>
</dbReference>
<keyword evidence="3 6" id="KW-0032">Aminotransferase</keyword>
<keyword evidence="5" id="KW-0663">Pyridoxal phosphate</keyword>
<keyword evidence="4 6" id="KW-0808">Transferase</keyword>
<feature type="domain" description="Aminotransferase class I/classII large" evidence="7">
    <location>
        <begin position="38"/>
        <end position="393"/>
    </location>
</feature>
<dbReference type="PANTHER" id="PTHR46383:SF1">
    <property type="entry name" value="ASPARTATE AMINOTRANSFERASE"/>
    <property type="match status" value="1"/>
</dbReference>
<dbReference type="EC" id="2.6.1.-" evidence="6"/>
<dbReference type="RefSeq" id="WP_309543012.1">
    <property type="nucleotide sequence ID" value="NZ_CP133659.1"/>
</dbReference>
<dbReference type="InterPro" id="IPR015421">
    <property type="entry name" value="PyrdxlP-dep_Trfase_major"/>
</dbReference>
<evidence type="ECO:0000313" key="9">
    <source>
        <dbReference type="Proteomes" id="UP001180616"/>
    </source>
</evidence>
<dbReference type="Gene3D" id="3.90.1150.10">
    <property type="entry name" value="Aspartate Aminotransferase, domain 1"/>
    <property type="match status" value="1"/>
</dbReference>
<dbReference type="InterPro" id="IPR015422">
    <property type="entry name" value="PyrdxlP-dep_Trfase_small"/>
</dbReference>
<dbReference type="Proteomes" id="UP001180616">
    <property type="component" value="Chromosome"/>
</dbReference>
<dbReference type="InterPro" id="IPR050596">
    <property type="entry name" value="AspAT/PAT-like"/>
</dbReference>
<reference evidence="8" key="1">
    <citation type="submission" date="2023-09" db="EMBL/GenBank/DDBJ databases">
        <authorList>
            <consortium name="CW5 consortium"/>
            <person name="Lu C.-W."/>
        </authorList>
    </citation>
    <scope>NUCLEOTIDE SEQUENCE</scope>
    <source>
        <strain evidence="8">KPS</strain>
    </source>
</reference>
<dbReference type="InterPro" id="IPR004839">
    <property type="entry name" value="Aminotransferase_I/II_large"/>
</dbReference>
<protein>
    <recommendedName>
        <fullName evidence="6">Aminotransferase</fullName>
        <ecNumber evidence="6">2.6.1.-</ecNumber>
    </recommendedName>
</protein>
<evidence type="ECO:0000256" key="3">
    <source>
        <dbReference type="ARBA" id="ARBA00022576"/>
    </source>
</evidence>
<dbReference type="PANTHER" id="PTHR46383">
    <property type="entry name" value="ASPARTATE AMINOTRANSFERASE"/>
    <property type="match status" value="1"/>
</dbReference>